<feature type="repeat" description="WD" evidence="8">
    <location>
        <begin position="637"/>
        <end position="668"/>
    </location>
</feature>
<feature type="compositionally biased region" description="Basic residues" evidence="9">
    <location>
        <begin position="1"/>
        <end position="10"/>
    </location>
</feature>
<evidence type="ECO:0000313" key="11">
    <source>
        <dbReference type="Proteomes" id="UP000285405"/>
    </source>
</evidence>
<evidence type="ECO:0000313" key="10">
    <source>
        <dbReference type="EMBL" id="RKF56892.1"/>
    </source>
</evidence>
<dbReference type="InterPro" id="IPR036322">
    <property type="entry name" value="WD40_repeat_dom_sf"/>
</dbReference>
<protein>
    <submittedName>
        <fullName evidence="10">U3 small nucleolar RNA-associated protein 17</fullName>
    </submittedName>
</protein>
<keyword evidence="6" id="KW-0804">Transcription</keyword>
<dbReference type="Gene3D" id="2.130.10.10">
    <property type="entry name" value="YVTN repeat-like/Quinoprotein amine dehydrogenase"/>
    <property type="match status" value="2"/>
</dbReference>
<dbReference type="EMBL" id="MCBR01019342">
    <property type="protein sequence ID" value="RKF56892.1"/>
    <property type="molecule type" value="Genomic_DNA"/>
</dbReference>
<dbReference type="Pfam" id="PF23869">
    <property type="entry name" value="Beta-prop_WDR75_1st"/>
    <property type="match status" value="1"/>
</dbReference>
<dbReference type="PANTHER" id="PTHR44215:SF1">
    <property type="entry name" value="WD REPEAT-CONTAINING PROTEIN 75"/>
    <property type="match status" value="1"/>
</dbReference>
<evidence type="ECO:0000256" key="9">
    <source>
        <dbReference type="SAM" id="MobiDB-lite"/>
    </source>
</evidence>
<dbReference type="GO" id="GO:2000234">
    <property type="term" value="P:positive regulation of rRNA processing"/>
    <property type="evidence" value="ECO:0007669"/>
    <property type="project" value="TreeGrafter"/>
</dbReference>
<comment type="subcellular location">
    <subcellularLocation>
        <location evidence="1">Nucleus</location>
        <location evidence="1">Nucleolus</location>
    </subcellularLocation>
</comment>
<evidence type="ECO:0000256" key="2">
    <source>
        <dbReference type="ARBA" id="ARBA00022517"/>
    </source>
</evidence>
<evidence type="ECO:0000256" key="6">
    <source>
        <dbReference type="ARBA" id="ARBA00023163"/>
    </source>
</evidence>
<evidence type="ECO:0000256" key="1">
    <source>
        <dbReference type="ARBA" id="ARBA00004604"/>
    </source>
</evidence>
<accession>A0A420HHE8</accession>
<keyword evidence="2" id="KW-0690">Ribosome biogenesis</keyword>
<keyword evidence="3" id="KW-0698">rRNA processing</keyword>
<dbReference type="AlphaFoldDB" id="A0A420HHE8"/>
<dbReference type="InterPro" id="IPR053826">
    <property type="entry name" value="WDR75"/>
</dbReference>
<sequence length="997" mass="109484">MSASLKRKRSSFNEADGLKRTKTVNSQITKPAEASASVHSLNNETVQDKSLEKDSNIKGCEHANSSIYQGVGATSNHAESSAAAAFDRNKIAESWYLSPPIGGRMIRSDPVFSVDEKFLIAASRATINVTATTSSLLIRSIKLKLDPIFAVSTQIVTICLSPSKSNILWVACSDGSIFSVDWTTGAGADSFWTVSSTGCIHMTVASMESNGRRRDVIFTTENRKDGGYRTTANELADPNGPIAIATRTIYTSKEPIQCLQAAIDGSVIVGASGNRILVGRLRSAQFDTVDKIKFEFRILESRDYITSIDIKLSKRSDAKTSLKNKTHRIPIVDLVVGNIRGVIFIHSDLAGKLFSQSQNEAVPSLLGLMPSKLHWHRQTVHSVKWSLDGNYIISGGKENVLVLWQLETGKRQFLPHMSAVIENIVVSPKGSSYAIQLSDNSLMALSTADLLPKMIITGIQTPIIQFSKFMDRRMQRNNGESFHKPLIQRIPAIMNPINPSQILLAVGSVAEITANGPFVMSNPLLQTFDLATCKSTSVQALTRTNVTNTNSAPSTHNLMEPRVTKIEVSSDGSWLATVDEWTPPNCDYEFLNYSGKDPSTEKKYRREVYLKFWQFKSSTSVWELVSRIDMPHLFNDGSGDSGSILDLTADPSSLRFATIGTDRTVKIWYTKSRVRDGVLVRGTQNEVLKSWRCLRTIQLEKSGIYEINCTVSNSLPLTGCLSYSEDGSALAAVLGGKNARLHIINPESGDVRRSYPGLIEDEIFGLKFLGQDLIILSNRLQSFDIILEETRHILKLRSSAARLSTDQKREMMHLAVSNQSKTFAVALPKLSTGVEPLLGARSELTVFHQDIWKPLYNEMSSSLTTALLPAISSEGYVILDACAEIHTILPKGTHKPIFLAQSTSALRLDATAGSDDQTGSLPDEGDEGDEIEDEPINKISKYLDEAYNTDDQFPVVTQNELAQILDVGPSFALPPIEELFYQVAGLFTNNAVAPIAC</sequence>
<dbReference type="GO" id="GO:0006364">
    <property type="term" value="P:rRNA processing"/>
    <property type="evidence" value="ECO:0007669"/>
    <property type="project" value="UniProtKB-KW"/>
</dbReference>
<dbReference type="PROSITE" id="PS50082">
    <property type="entry name" value="WD_REPEATS_2"/>
    <property type="match status" value="2"/>
</dbReference>
<feature type="region of interest" description="Disordered" evidence="9">
    <location>
        <begin position="911"/>
        <end position="934"/>
    </location>
</feature>
<dbReference type="OrthoDB" id="4096at2759"/>
<evidence type="ECO:0000256" key="4">
    <source>
        <dbReference type="ARBA" id="ARBA00022574"/>
    </source>
</evidence>
<keyword evidence="7" id="KW-0539">Nucleus</keyword>
<evidence type="ECO:0000256" key="8">
    <source>
        <dbReference type="PROSITE-ProRule" id="PRU00221"/>
    </source>
</evidence>
<keyword evidence="4 8" id="KW-0853">WD repeat</keyword>
<dbReference type="GO" id="GO:0032040">
    <property type="term" value="C:small-subunit processome"/>
    <property type="evidence" value="ECO:0007669"/>
    <property type="project" value="InterPro"/>
</dbReference>
<dbReference type="Proteomes" id="UP000285405">
    <property type="component" value="Unassembled WGS sequence"/>
</dbReference>
<dbReference type="InterPro" id="IPR001680">
    <property type="entry name" value="WD40_rpt"/>
</dbReference>
<dbReference type="SMART" id="SM00320">
    <property type="entry name" value="WD40"/>
    <property type="match status" value="3"/>
</dbReference>
<proteinExistence type="predicted"/>
<dbReference type="InterPro" id="IPR015943">
    <property type="entry name" value="WD40/YVTN_repeat-like_dom_sf"/>
</dbReference>
<comment type="caution">
    <text evidence="10">The sequence shown here is derived from an EMBL/GenBank/DDBJ whole genome shotgun (WGS) entry which is preliminary data.</text>
</comment>
<dbReference type="SUPFAM" id="SSF50978">
    <property type="entry name" value="WD40 repeat-like"/>
    <property type="match status" value="1"/>
</dbReference>
<dbReference type="GO" id="GO:0003723">
    <property type="term" value="F:RNA binding"/>
    <property type="evidence" value="ECO:0007669"/>
    <property type="project" value="InterPro"/>
</dbReference>
<feature type="compositionally biased region" description="Acidic residues" evidence="9">
    <location>
        <begin position="923"/>
        <end position="934"/>
    </location>
</feature>
<feature type="repeat" description="WD" evidence="8">
    <location>
        <begin position="373"/>
        <end position="414"/>
    </location>
</feature>
<keyword evidence="5" id="KW-0677">Repeat</keyword>
<reference evidence="10 11" key="1">
    <citation type="journal article" date="2018" name="BMC Genomics">
        <title>Comparative genome analyses reveal sequence features reflecting distinct modes of host-adaptation between dicot and monocot powdery mildew.</title>
        <authorList>
            <person name="Wu Y."/>
            <person name="Ma X."/>
            <person name="Pan Z."/>
            <person name="Kale S.D."/>
            <person name="Song Y."/>
            <person name="King H."/>
            <person name="Zhang Q."/>
            <person name="Presley C."/>
            <person name="Deng X."/>
            <person name="Wei C.I."/>
            <person name="Xiao S."/>
        </authorList>
    </citation>
    <scope>NUCLEOTIDE SEQUENCE [LARGE SCALE GENOMIC DNA]</scope>
    <source>
        <strain evidence="10">UCSC1</strain>
    </source>
</reference>
<gene>
    <name evidence="10" type="ORF">GcC1_193005</name>
</gene>
<evidence type="ECO:0000256" key="5">
    <source>
        <dbReference type="ARBA" id="ARBA00022737"/>
    </source>
</evidence>
<name>A0A420HHE8_9PEZI</name>
<dbReference type="CDD" id="cd23952">
    <property type="entry name" value="Utp17_CTD"/>
    <property type="match status" value="1"/>
</dbReference>
<evidence type="ECO:0000256" key="3">
    <source>
        <dbReference type="ARBA" id="ARBA00022552"/>
    </source>
</evidence>
<dbReference type="PANTHER" id="PTHR44215">
    <property type="entry name" value="WD REPEAT-CONTAINING PROTEIN 75"/>
    <property type="match status" value="1"/>
</dbReference>
<dbReference type="GO" id="GO:0045943">
    <property type="term" value="P:positive regulation of transcription by RNA polymerase I"/>
    <property type="evidence" value="ECO:0007669"/>
    <property type="project" value="InterPro"/>
</dbReference>
<dbReference type="PROSITE" id="PS50294">
    <property type="entry name" value="WD_REPEATS_REGION"/>
    <property type="match status" value="1"/>
</dbReference>
<feature type="region of interest" description="Disordered" evidence="9">
    <location>
        <begin position="1"/>
        <end position="50"/>
    </location>
</feature>
<evidence type="ECO:0000256" key="7">
    <source>
        <dbReference type="ARBA" id="ARBA00023242"/>
    </source>
</evidence>
<organism evidence="10 11">
    <name type="scientific">Golovinomyces cichoracearum</name>
    <dbReference type="NCBI Taxonomy" id="62708"/>
    <lineage>
        <taxon>Eukaryota</taxon>
        <taxon>Fungi</taxon>
        <taxon>Dikarya</taxon>
        <taxon>Ascomycota</taxon>
        <taxon>Pezizomycotina</taxon>
        <taxon>Leotiomycetes</taxon>
        <taxon>Erysiphales</taxon>
        <taxon>Erysiphaceae</taxon>
        <taxon>Golovinomyces</taxon>
    </lineage>
</organism>